<feature type="transmembrane region" description="Helical" evidence="1">
    <location>
        <begin position="195"/>
        <end position="212"/>
    </location>
</feature>
<feature type="transmembrane region" description="Helical" evidence="1">
    <location>
        <begin position="113"/>
        <end position="131"/>
    </location>
</feature>
<dbReference type="RefSeq" id="WP_390269559.1">
    <property type="nucleotide sequence ID" value="NZ_JBHRSA010000020.1"/>
</dbReference>
<keyword evidence="1" id="KW-0472">Membrane</keyword>
<feature type="transmembrane region" description="Helical" evidence="1">
    <location>
        <begin position="290"/>
        <end position="308"/>
    </location>
</feature>
<proteinExistence type="predicted"/>
<organism evidence="2 3">
    <name type="scientific">Virgibacillus xinjiangensis</name>
    <dbReference type="NCBI Taxonomy" id="393090"/>
    <lineage>
        <taxon>Bacteria</taxon>
        <taxon>Bacillati</taxon>
        <taxon>Bacillota</taxon>
        <taxon>Bacilli</taxon>
        <taxon>Bacillales</taxon>
        <taxon>Bacillaceae</taxon>
        <taxon>Virgibacillus</taxon>
    </lineage>
</organism>
<keyword evidence="3" id="KW-1185">Reference proteome</keyword>
<feature type="transmembrane region" description="Helical" evidence="1">
    <location>
        <begin position="137"/>
        <end position="154"/>
    </location>
</feature>
<dbReference type="EMBL" id="JBHRSA010000020">
    <property type="protein sequence ID" value="MFC3039667.1"/>
    <property type="molecule type" value="Genomic_DNA"/>
</dbReference>
<keyword evidence="1" id="KW-0812">Transmembrane</keyword>
<evidence type="ECO:0008006" key="4">
    <source>
        <dbReference type="Google" id="ProtNLM"/>
    </source>
</evidence>
<reference evidence="3" key="1">
    <citation type="journal article" date="2019" name="Int. J. Syst. Evol. Microbiol.">
        <title>The Global Catalogue of Microorganisms (GCM) 10K type strain sequencing project: providing services to taxonomists for standard genome sequencing and annotation.</title>
        <authorList>
            <consortium name="The Broad Institute Genomics Platform"/>
            <consortium name="The Broad Institute Genome Sequencing Center for Infectious Disease"/>
            <person name="Wu L."/>
            <person name="Ma J."/>
        </authorList>
    </citation>
    <scope>NUCLEOTIDE SEQUENCE [LARGE SCALE GENOMIC DNA]</scope>
    <source>
        <strain evidence="3">KCTC 13128</strain>
    </source>
</reference>
<feature type="transmembrane region" description="Helical" evidence="1">
    <location>
        <begin position="314"/>
        <end position="331"/>
    </location>
</feature>
<dbReference type="Proteomes" id="UP001595279">
    <property type="component" value="Unassembled WGS sequence"/>
</dbReference>
<evidence type="ECO:0000313" key="3">
    <source>
        <dbReference type="Proteomes" id="UP001595279"/>
    </source>
</evidence>
<feature type="transmembrane region" description="Helical" evidence="1">
    <location>
        <begin position="166"/>
        <end position="189"/>
    </location>
</feature>
<feature type="transmembrane region" description="Helical" evidence="1">
    <location>
        <begin position="420"/>
        <end position="451"/>
    </location>
</feature>
<accession>A0ABV7CT89</accession>
<gene>
    <name evidence="2" type="ORF">ACFOGI_05330</name>
</gene>
<evidence type="ECO:0000313" key="2">
    <source>
        <dbReference type="EMBL" id="MFC3039667.1"/>
    </source>
</evidence>
<evidence type="ECO:0000256" key="1">
    <source>
        <dbReference type="SAM" id="Phobius"/>
    </source>
</evidence>
<feature type="transmembrane region" description="Helical" evidence="1">
    <location>
        <begin position="357"/>
        <end position="375"/>
    </location>
</feature>
<sequence>MIYIQRRKKIRKQYQLAFSILFDKITLWYLIPLFFVGILLFKETIQGVAGSFNALNQFNYTISILFPFILSLFYLYKSLFDPRYKVTSSDFHLSLLPYDIEKVIKIIVLHEQLKRLIVFFISIICFYWLGIFSLKTGLLLTVSFGVTDFLSGLIQWRTFQRNIKAIIARILGGTVIAAICLAALSSFLIEISSIFFLYYIVSCGALAVFLFSRTLTSQVNWKQVILTGDEKTWNLLIVKLITGIGFNHIERTGRLPGVAKETKNDQPPYELTSVLALFWKRYFLLNKASSFHVLGNCLAILLFLSLSINLPSGLNLSIPAVVGMYLLYGIFKSNLETTRFQVLPGSISSHVDAFYRVTYWFFLTLLGAHSLFLGINSSFPSGMIPVVILGEWLVVSYTYKTILKLGISSFFRMKQQYRAFHLFTILFFLTLLTMLELFPLISFFIVGIFLVKLVAKRRYVGVLSFQFMKK</sequence>
<keyword evidence="1" id="KW-1133">Transmembrane helix</keyword>
<protein>
    <recommendedName>
        <fullName evidence="4">ABC-2 type transport system permease protein</fullName>
    </recommendedName>
</protein>
<feature type="transmembrane region" description="Helical" evidence="1">
    <location>
        <begin position="21"/>
        <end position="41"/>
    </location>
</feature>
<comment type="caution">
    <text evidence="2">The sequence shown here is derived from an EMBL/GenBank/DDBJ whole genome shotgun (WGS) entry which is preliminary data.</text>
</comment>
<name>A0ABV7CT89_9BACI</name>
<feature type="transmembrane region" description="Helical" evidence="1">
    <location>
        <begin position="57"/>
        <end position="76"/>
    </location>
</feature>